<dbReference type="GO" id="GO:0051301">
    <property type="term" value="P:cell division"/>
    <property type="evidence" value="ECO:0007669"/>
    <property type="project" value="UniProtKB-KW"/>
</dbReference>
<dbReference type="HAMAP" id="MF_00037">
    <property type="entry name" value="MurB"/>
    <property type="match status" value="1"/>
</dbReference>
<keyword evidence="9 16" id="KW-0521">NADP</keyword>
<comment type="caution">
    <text evidence="18">The sequence shown here is derived from an EMBL/GenBank/DDBJ whole genome shotgun (WGS) entry which is preliminary data.</text>
</comment>
<evidence type="ECO:0000256" key="15">
    <source>
        <dbReference type="ARBA" id="ARBA00048914"/>
    </source>
</evidence>
<dbReference type="Gene3D" id="3.30.465.10">
    <property type="match status" value="1"/>
</dbReference>
<gene>
    <name evidence="16" type="primary">murB</name>
    <name evidence="18" type="ORF">ATW55_06660</name>
</gene>
<dbReference type="RefSeq" id="WP_067716746.1">
    <property type="nucleotide sequence ID" value="NZ_LPVJ01000048.1"/>
</dbReference>
<dbReference type="Pfam" id="PF01565">
    <property type="entry name" value="FAD_binding_4"/>
    <property type="match status" value="1"/>
</dbReference>
<dbReference type="PROSITE" id="PS51387">
    <property type="entry name" value="FAD_PCMH"/>
    <property type="match status" value="1"/>
</dbReference>
<dbReference type="GO" id="GO:0009252">
    <property type="term" value="P:peptidoglycan biosynthetic process"/>
    <property type="evidence" value="ECO:0007669"/>
    <property type="project" value="UniProtKB-UniRule"/>
</dbReference>
<dbReference type="SUPFAM" id="SSF56176">
    <property type="entry name" value="FAD-binding/transporter-associated domain-like"/>
    <property type="match status" value="1"/>
</dbReference>
<keyword evidence="7 16" id="KW-0285">Flavoprotein</keyword>
<evidence type="ECO:0000256" key="6">
    <source>
        <dbReference type="ARBA" id="ARBA00022618"/>
    </source>
</evidence>
<evidence type="ECO:0000256" key="8">
    <source>
        <dbReference type="ARBA" id="ARBA00022827"/>
    </source>
</evidence>
<keyword evidence="6 16" id="KW-0132">Cell division</keyword>
<sequence>MKPQALYALFAPLADDVRIDEPLKRHTSWRIGGPADVLVAPRDLESLKACIVRAHEAGIPYFILGRGSNLLVRDGGIRGLVIKLGDAFSELAIEGQTLTALAGRSIVSAANRAMREGLSGLEFATGIPGSVGGAVTMNAGAHGGEIKDVLQEALVLTRAGALKRVSLQDLAFSYRHSAVPENAWTVVRASFSLRAGDVAEMRARTSAWSQRRRLTQPLSQPNCGSVFRNPPGDFSARLIEAAGLKKMRVGDAMISDVHANFIVNLGAATAEDVLELMSRAQEAILTRFAVELIPEVRVVGEAKTQG</sequence>
<organism evidence="18 19">
    <name type="scientific">Ferroacidibacillus organovorans</name>
    <dbReference type="NCBI Taxonomy" id="1765683"/>
    <lineage>
        <taxon>Bacteria</taxon>
        <taxon>Bacillati</taxon>
        <taxon>Bacillota</taxon>
        <taxon>Bacilli</taxon>
        <taxon>Bacillales</taxon>
        <taxon>Alicyclobacillaceae</taxon>
        <taxon>Ferroacidibacillus</taxon>
    </lineage>
</organism>
<dbReference type="InterPro" id="IPR016167">
    <property type="entry name" value="FAD-bd_PCMH_sub1"/>
</dbReference>
<dbReference type="GO" id="GO:0071949">
    <property type="term" value="F:FAD binding"/>
    <property type="evidence" value="ECO:0007669"/>
    <property type="project" value="InterPro"/>
</dbReference>
<dbReference type="InterPro" id="IPR011601">
    <property type="entry name" value="MurB_C"/>
</dbReference>
<protein>
    <recommendedName>
        <fullName evidence="16">UDP-N-acetylenolpyruvoylglucosamine reductase</fullName>
        <ecNumber evidence="16">1.3.1.98</ecNumber>
    </recommendedName>
    <alternativeName>
        <fullName evidence="16">UDP-N-acetylmuramate dehydrogenase</fullName>
    </alternativeName>
</protein>
<evidence type="ECO:0000313" key="18">
    <source>
        <dbReference type="EMBL" id="KUO95560.1"/>
    </source>
</evidence>
<evidence type="ECO:0000256" key="2">
    <source>
        <dbReference type="ARBA" id="ARBA00003921"/>
    </source>
</evidence>
<dbReference type="EMBL" id="LPVJ01000048">
    <property type="protein sequence ID" value="KUO95560.1"/>
    <property type="molecule type" value="Genomic_DNA"/>
</dbReference>
<evidence type="ECO:0000256" key="7">
    <source>
        <dbReference type="ARBA" id="ARBA00022630"/>
    </source>
</evidence>
<dbReference type="InterPro" id="IPR006094">
    <property type="entry name" value="Oxid_FAD_bind_N"/>
</dbReference>
<dbReference type="GO" id="GO:0071555">
    <property type="term" value="P:cell wall organization"/>
    <property type="evidence" value="ECO:0007669"/>
    <property type="project" value="UniProtKB-KW"/>
</dbReference>
<evidence type="ECO:0000256" key="5">
    <source>
        <dbReference type="ARBA" id="ARBA00022490"/>
    </source>
</evidence>
<dbReference type="Pfam" id="PF02873">
    <property type="entry name" value="MurB_C"/>
    <property type="match status" value="1"/>
</dbReference>
<evidence type="ECO:0000256" key="14">
    <source>
        <dbReference type="ARBA" id="ARBA00023316"/>
    </source>
</evidence>
<reference evidence="18 19" key="1">
    <citation type="submission" date="2015-12" db="EMBL/GenBank/DDBJ databases">
        <title>Draft genome sequence of Acidibacillus ferrooxidans ITV001, isolated from a chalcopyrite acid mine drainage site in Brazil.</title>
        <authorList>
            <person name="Dall'Agnol H."/>
            <person name="Nancucheo I."/>
            <person name="Johnson B."/>
            <person name="Oliveira R."/>
            <person name="Leite L."/>
            <person name="Pylro V."/>
            <person name="Nunes G.L."/>
            <person name="Tzotzos G."/>
            <person name="Fernandes G.R."/>
            <person name="Dutra J."/>
            <person name="Orellana S.C."/>
            <person name="Oliveira G."/>
        </authorList>
    </citation>
    <scope>NUCLEOTIDE SEQUENCE [LARGE SCALE GENOMIC DNA]</scope>
    <source>
        <strain evidence="19">ITV01</strain>
    </source>
</reference>
<comment type="pathway">
    <text evidence="4 16">Cell wall biogenesis; peptidoglycan biosynthesis.</text>
</comment>
<dbReference type="Proteomes" id="UP000053557">
    <property type="component" value="Unassembled WGS sequence"/>
</dbReference>
<dbReference type="EC" id="1.3.1.98" evidence="16"/>
<evidence type="ECO:0000259" key="17">
    <source>
        <dbReference type="PROSITE" id="PS51387"/>
    </source>
</evidence>
<dbReference type="InterPro" id="IPR003170">
    <property type="entry name" value="MurB"/>
</dbReference>
<keyword evidence="14 16" id="KW-0961">Cell wall biogenesis/degradation</keyword>
<dbReference type="InterPro" id="IPR016169">
    <property type="entry name" value="FAD-bd_PCMH_sub2"/>
</dbReference>
<evidence type="ECO:0000256" key="16">
    <source>
        <dbReference type="HAMAP-Rule" id="MF_00037"/>
    </source>
</evidence>
<keyword evidence="11 16" id="KW-0573">Peptidoglycan synthesis</keyword>
<evidence type="ECO:0000256" key="10">
    <source>
        <dbReference type="ARBA" id="ARBA00022960"/>
    </source>
</evidence>
<dbReference type="GO" id="GO:0008762">
    <property type="term" value="F:UDP-N-acetylmuramate dehydrogenase activity"/>
    <property type="evidence" value="ECO:0007669"/>
    <property type="project" value="UniProtKB-UniRule"/>
</dbReference>
<evidence type="ECO:0000256" key="13">
    <source>
        <dbReference type="ARBA" id="ARBA00023306"/>
    </source>
</evidence>
<comment type="cofactor">
    <cofactor evidence="1 16">
        <name>FAD</name>
        <dbReference type="ChEBI" id="CHEBI:57692"/>
    </cofactor>
</comment>
<evidence type="ECO:0000256" key="3">
    <source>
        <dbReference type="ARBA" id="ARBA00004496"/>
    </source>
</evidence>
<evidence type="ECO:0000256" key="9">
    <source>
        <dbReference type="ARBA" id="ARBA00022857"/>
    </source>
</evidence>
<keyword evidence="8 16" id="KW-0274">FAD</keyword>
<evidence type="ECO:0000256" key="12">
    <source>
        <dbReference type="ARBA" id="ARBA00023002"/>
    </source>
</evidence>
<keyword evidence="12 16" id="KW-0560">Oxidoreductase</keyword>
<name>A0A101XQ91_9BACL</name>
<feature type="domain" description="FAD-binding PCMH-type" evidence="17">
    <location>
        <begin position="30"/>
        <end position="214"/>
    </location>
</feature>
<comment type="similarity">
    <text evidence="16">Belongs to the MurB family.</text>
</comment>
<dbReference type="NCBIfam" id="TIGR00179">
    <property type="entry name" value="murB"/>
    <property type="match status" value="1"/>
</dbReference>
<comment type="subcellular location">
    <subcellularLocation>
        <location evidence="3 16">Cytoplasm</location>
    </subcellularLocation>
</comment>
<dbReference type="GO" id="GO:0008360">
    <property type="term" value="P:regulation of cell shape"/>
    <property type="evidence" value="ECO:0007669"/>
    <property type="project" value="UniProtKB-KW"/>
</dbReference>
<dbReference type="Gene3D" id="3.90.78.10">
    <property type="entry name" value="UDP-N-acetylenolpyruvoylglucosamine reductase, C-terminal domain"/>
    <property type="match status" value="1"/>
</dbReference>
<dbReference type="InterPro" id="IPR036318">
    <property type="entry name" value="FAD-bd_PCMH-like_sf"/>
</dbReference>
<dbReference type="OrthoDB" id="9804753at2"/>
<keyword evidence="13 16" id="KW-0131">Cell cycle</keyword>
<dbReference type="PANTHER" id="PTHR21071">
    <property type="entry name" value="UDP-N-ACETYLENOLPYRUVOYLGLUCOSAMINE REDUCTASE"/>
    <property type="match status" value="1"/>
</dbReference>
<evidence type="ECO:0000256" key="4">
    <source>
        <dbReference type="ARBA" id="ARBA00004752"/>
    </source>
</evidence>
<evidence type="ECO:0000313" key="19">
    <source>
        <dbReference type="Proteomes" id="UP000053557"/>
    </source>
</evidence>
<evidence type="ECO:0000256" key="1">
    <source>
        <dbReference type="ARBA" id="ARBA00001974"/>
    </source>
</evidence>
<feature type="active site" description="Proton donor" evidence="16">
    <location>
        <position position="225"/>
    </location>
</feature>
<dbReference type="UniPathway" id="UPA00219"/>
<dbReference type="NCBIfam" id="NF010480">
    <property type="entry name" value="PRK13905.1"/>
    <property type="match status" value="1"/>
</dbReference>
<dbReference type="AlphaFoldDB" id="A0A101XQ91"/>
<evidence type="ECO:0000256" key="11">
    <source>
        <dbReference type="ARBA" id="ARBA00022984"/>
    </source>
</evidence>
<keyword evidence="5 16" id="KW-0963">Cytoplasm</keyword>
<accession>A0A101XQ91</accession>
<feature type="active site" evidence="16">
    <location>
        <position position="175"/>
    </location>
</feature>
<comment type="function">
    <text evidence="2 16">Cell wall formation.</text>
</comment>
<dbReference type="PANTHER" id="PTHR21071:SF4">
    <property type="entry name" value="UDP-N-ACETYLENOLPYRUVOYLGLUCOSAMINE REDUCTASE"/>
    <property type="match status" value="1"/>
</dbReference>
<dbReference type="InterPro" id="IPR036635">
    <property type="entry name" value="MurB_C_sf"/>
</dbReference>
<proteinExistence type="inferred from homology"/>
<dbReference type="InterPro" id="IPR016166">
    <property type="entry name" value="FAD-bd_PCMH"/>
</dbReference>
<dbReference type="Gene3D" id="3.30.43.10">
    <property type="entry name" value="Uridine Diphospho-n-acetylenolpyruvylglucosamine Reductase, domain 2"/>
    <property type="match status" value="1"/>
</dbReference>
<dbReference type="SUPFAM" id="SSF56194">
    <property type="entry name" value="Uridine diphospho-N-Acetylenolpyruvylglucosamine reductase, MurB, C-terminal domain"/>
    <property type="match status" value="1"/>
</dbReference>
<comment type="catalytic activity">
    <reaction evidence="15 16">
        <text>UDP-N-acetyl-alpha-D-muramate + NADP(+) = UDP-N-acetyl-3-O-(1-carboxyvinyl)-alpha-D-glucosamine + NADPH + H(+)</text>
        <dbReference type="Rhea" id="RHEA:12248"/>
        <dbReference type="ChEBI" id="CHEBI:15378"/>
        <dbReference type="ChEBI" id="CHEBI:57783"/>
        <dbReference type="ChEBI" id="CHEBI:58349"/>
        <dbReference type="ChEBI" id="CHEBI:68483"/>
        <dbReference type="ChEBI" id="CHEBI:70757"/>
        <dbReference type="EC" id="1.3.1.98"/>
    </reaction>
</comment>
<dbReference type="GO" id="GO:0005829">
    <property type="term" value="C:cytosol"/>
    <property type="evidence" value="ECO:0007669"/>
    <property type="project" value="TreeGrafter"/>
</dbReference>
<feature type="active site" evidence="16">
    <location>
        <position position="295"/>
    </location>
</feature>
<keyword evidence="10 16" id="KW-0133">Cell shape</keyword>
<keyword evidence="19" id="KW-1185">Reference proteome</keyword>